<evidence type="ECO:0000256" key="4">
    <source>
        <dbReference type="ARBA" id="ARBA00023136"/>
    </source>
</evidence>
<name>A0A1F7S3P2_9BACT</name>
<sequence length="78" mass="8953">MSKMSLHHKTIVSSDIHLGTSNSKTKEVVRFLKKNNCDKLILNGDIFDGWTLRKSGKWKKKHSDLLKIGIKMIEKSKT</sequence>
<keyword evidence="4" id="KW-0472">Membrane</keyword>
<keyword evidence="5" id="KW-0464">Manganese</keyword>
<protein>
    <recommendedName>
        <fullName evidence="6">Calcineurin-like phosphoesterase domain-containing protein</fullName>
    </recommendedName>
</protein>
<dbReference type="GO" id="GO:0009245">
    <property type="term" value="P:lipid A biosynthetic process"/>
    <property type="evidence" value="ECO:0007669"/>
    <property type="project" value="TreeGrafter"/>
</dbReference>
<dbReference type="Proteomes" id="UP000179266">
    <property type="component" value="Unassembled WGS sequence"/>
</dbReference>
<organism evidence="7 8">
    <name type="scientific">Candidatus Schekmanbacteria bacterium RBG_13_48_7</name>
    <dbReference type="NCBI Taxonomy" id="1817878"/>
    <lineage>
        <taxon>Bacteria</taxon>
        <taxon>Candidatus Schekmaniibacteriota</taxon>
    </lineage>
</organism>
<evidence type="ECO:0000256" key="5">
    <source>
        <dbReference type="ARBA" id="ARBA00023211"/>
    </source>
</evidence>
<evidence type="ECO:0000313" key="7">
    <source>
        <dbReference type="EMBL" id="OGL48320.1"/>
    </source>
</evidence>
<dbReference type="Gene3D" id="3.60.21.10">
    <property type="match status" value="1"/>
</dbReference>
<dbReference type="GO" id="GO:0016020">
    <property type="term" value="C:membrane"/>
    <property type="evidence" value="ECO:0007669"/>
    <property type="project" value="GOC"/>
</dbReference>
<feature type="domain" description="Calcineurin-like phosphoesterase" evidence="6">
    <location>
        <begin position="9"/>
        <end position="67"/>
    </location>
</feature>
<keyword evidence="1" id="KW-1003">Cell membrane</keyword>
<evidence type="ECO:0000256" key="2">
    <source>
        <dbReference type="ARBA" id="ARBA00022519"/>
    </source>
</evidence>
<evidence type="ECO:0000256" key="1">
    <source>
        <dbReference type="ARBA" id="ARBA00022475"/>
    </source>
</evidence>
<reference evidence="7 8" key="1">
    <citation type="journal article" date="2016" name="Nat. Commun.">
        <title>Thousands of microbial genomes shed light on interconnected biogeochemical processes in an aquifer system.</title>
        <authorList>
            <person name="Anantharaman K."/>
            <person name="Brown C.T."/>
            <person name="Hug L.A."/>
            <person name="Sharon I."/>
            <person name="Castelle C.J."/>
            <person name="Probst A.J."/>
            <person name="Thomas B.C."/>
            <person name="Singh A."/>
            <person name="Wilkins M.J."/>
            <person name="Karaoz U."/>
            <person name="Brodie E.L."/>
            <person name="Williams K.H."/>
            <person name="Hubbard S.S."/>
            <person name="Banfield J.F."/>
        </authorList>
    </citation>
    <scope>NUCLEOTIDE SEQUENCE [LARGE SCALE GENOMIC DNA]</scope>
</reference>
<keyword evidence="3" id="KW-0479">Metal-binding</keyword>
<dbReference type="PANTHER" id="PTHR34990">
    <property type="entry name" value="UDP-2,3-DIACYLGLUCOSAMINE HYDROLASE-RELATED"/>
    <property type="match status" value="1"/>
</dbReference>
<proteinExistence type="predicted"/>
<dbReference type="GO" id="GO:0008758">
    <property type="term" value="F:UDP-2,3-diacylglucosamine hydrolase activity"/>
    <property type="evidence" value="ECO:0007669"/>
    <property type="project" value="TreeGrafter"/>
</dbReference>
<dbReference type="GO" id="GO:0046872">
    <property type="term" value="F:metal ion binding"/>
    <property type="evidence" value="ECO:0007669"/>
    <property type="project" value="UniProtKB-KW"/>
</dbReference>
<dbReference type="EMBL" id="MGDD01000039">
    <property type="protein sequence ID" value="OGL48320.1"/>
    <property type="molecule type" value="Genomic_DNA"/>
</dbReference>
<dbReference type="InterPro" id="IPR004843">
    <property type="entry name" value="Calcineurin-like_PHP"/>
</dbReference>
<keyword evidence="2" id="KW-0997">Cell inner membrane</keyword>
<dbReference type="InterPro" id="IPR029052">
    <property type="entry name" value="Metallo-depent_PP-like"/>
</dbReference>
<dbReference type="AlphaFoldDB" id="A0A1F7S3P2"/>
<dbReference type="SUPFAM" id="SSF56300">
    <property type="entry name" value="Metallo-dependent phosphatases"/>
    <property type="match status" value="1"/>
</dbReference>
<accession>A0A1F7S3P2</accession>
<dbReference type="Pfam" id="PF00149">
    <property type="entry name" value="Metallophos"/>
    <property type="match status" value="1"/>
</dbReference>
<evidence type="ECO:0000256" key="3">
    <source>
        <dbReference type="ARBA" id="ARBA00022723"/>
    </source>
</evidence>
<comment type="caution">
    <text evidence="7">The sequence shown here is derived from an EMBL/GenBank/DDBJ whole genome shotgun (WGS) entry which is preliminary data.</text>
</comment>
<dbReference type="InterPro" id="IPR043461">
    <property type="entry name" value="LpxH-like"/>
</dbReference>
<dbReference type="PANTHER" id="PTHR34990:SF2">
    <property type="entry name" value="BLL8164 PROTEIN"/>
    <property type="match status" value="1"/>
</dbReference>
<evidence type="ECO:0000313" key="8">
    <source>
        <dbReference type="Proteomes" id="UP000179266"/>
    </source>
</evidence>
<evidence type="ECO:0000259" key="6">
    <source>
        <dbReference type="Pfam" id="PF00149"/>
    </source>
</evidence>
<gene>
    <name evidence="7" type="ORF">A2161_12625</name>
</gene>